<dbReference type="Pfam" id="PF03432">
    <property type="entry name" value="Relaxase"/>
    <property type="match status" value="1"/>
</dbReference>
<proteinExistence type="predicted"/>
<evidence type="ECO:0000313" key="3">
    <source>
        <dbReference type="EMBL" id="TDO04840.1"/>
    </source>
</evidence>
<reference evidence="3 4" key="1">
    <citation type="submission" date="2019-03" db="EMBL/GenBank/DDBJ databases">
        <title>Freshwater and sediment microbial communities from various areas in North America, analyzing microbe dynamics in response to fracking.</title>
        <authorList>
            <person name="Lamendella R."/>
        </authorList>
    </citation>
    <scope>NUCLEOTIDE SEQUENCE [LARGE SCALE GENOMIC DNA]</scope>
    <source>
        <strain evidence="3 4">114D</strain>
    </source>
</reference>
<dbReference type="EMBL" id="SNWI01000001">
    <property type="protein sequence ID" value="TDO04840.1"/>
    <property type="molecule type" value="Genomic_DNA"/>
</dbReference>
<feature type="compositionally biased region" description="Basic residues" evidence="1">
    <location>
        <begin position="373"/>
        <end position="383"/>
    </location>
</feature>
<dbReference type="RefSeq" id="WP_133462992.1">
    <property type="nucleotide sequence ID" value="NZ_SNWI01000001.1"/>
</dbReference>
<evidence type="ECO:0000256" key="1">
    <source>
        <dbReference type="SAM" id="MobiDB-lite"/>
    </source>
</evidence>
<dbReference type="Proteomes" id="UP000294848">
    <property type="component" value="Unassembled WGS sequence"/>
</dbReference>
<dbReference type="NCBIfam" id="NF041325">
    <property type="entry name" value="Bacteroid_MobB"/>
    <property type="match status" value="1"/>
</dbReference>
<protein>
    <submittedName>
        <fullName evidence="3">Relaxase/mobilization nuclease-like protein</fullName>
    </submittedName>
</protein>
<gene>
    <name evidence="3" type="ORF">DET52_101191</name>
</gene>
<organism evidence="3 4">
    <name type="scientific">Sunxiuqinia elliptica</name>
    <dbReference type="NCBI Taxonomy" id="655355"/>
    <lineage>
        <taxon>Bacteria</taxon>
        <taxon>Pseudomonadati</taxon>
        <taxon>Bacteroidota</taxon>
        <taxon>Bacteroidia</taxon>
        <taxon>Marinilabiliales</taxon>
        <taxon>Prolixibacteraceae</taxon>
        <taxon>Sunxiuqinia</taxon>
    </lineage>
</organism>
<dbReference type="AlphaFoldDB" id="A0A4R6H973"/>
<dbReference type="OrthoDB" id="915634at2"/>
<accession>A0A4R6H973</accession>
<name>A0A4R6H973_9BACT</name>
<dbReference type="InterPro" id="IPR005094">
    <property type="entry name" value="Endonuclease_MobA/VirD2"/>
</dbReference>
<feature type="region of interest" description="Disordered" evidence="1">
    <location>
        <begin position="351"/>
        <end position="383"/>
    </location>
</feature>
<comment type="caution">
    <text evidence="3">The sequence shown here is derived from an EMBL/GenBank/DDBJ whole genome shotgun (WGS) entry which is preliminary data.</text>
</comment>
<evidence type="ECO:0000259" key="2">
    <source>
        <dbReference type="Pfam" id="PF03432"/>
    </source>
</evidence>
<feature type="domain" description="MobA/VirD2-like nuclease" evidence="2">
    <location>
        <begin position="17"/>
        <end position="151"/>
    </location>
</feature>
<sequence length="383" mass="43523">MVAKITTGNNLYGALAYNQEKVDKEKGKVLATHIVREPMDGIFNVAATAEDLQRWMPSHFRCEKPVIHISLNPDIKDNLTDEQLSEVAAKYMDRMGWGSQPYIVFKHSDIEREHIHIVSVQVSPDGKKINDKLRNERSVAITEELEKEYGLHPAKGQKRSDEWQFTPVDYTKGNLKKQIGAVVKPAASMYRFQTLGEFRALLTLYNIGIEEVRGERGGKSYRGLLYTALDADGKQAEATPLKSSLFSKSVGFNVLEKQMERSGAKIEKNKNKEHLRHRVAEAFLDAPTEKQLRENLRTFHVDLYLRRNDTGRITGVTFIDHEKRCVLNGSRLGKEYSANALNERYPEAMQKSGADLHTLSGEADRRQISTVNKQKKRPKGRSI</sequence>
<evidence type="ECO:0000313" key="4">
    <source>
        <dbReference type="Proteomes" id="UP000294848"/>
    </source>
</evidence>